<organism evidence="2 3">
    <name type="scientific">Sporichthya brevicatena</name>
    <dbReference type="NCBI Taxonomy" id="171442"/>
    <lineage>
        <taxon>Bacteria</taxon>
        <taxon>Bacillati</taxon>
        <taxon>Actinomycetota</taxon>
        <taxon>Actinomycetes</taxon>
        <taxon>Sporichthyales</taxon>
        <taxon>Sporichthyaceae</taxon>
        <taxon>Sporichthya</taxon>
    </lineage>
</organism>
<dbReference type="EMBL" id="BAAAHE010000036">
    <property type="protein sequence ID" value="GAA0629825.1"/>
    <property type="molecule type" value="Genomic_DNA"/>
</dbReference>
<dbReference type="PANTHER" id="PTHR30543:SF21">
    <property type="entry name" value="NAD(P)H-DEPENDENT FMN REDUCTASE LOT6"/>
    <property type="match status" value="1"/>
</dbReference>
<protein>
    <submittedName>
        <fullName evidence="2">NAD(P)H-dependent oxidoreductase</fullName>
    </submittedName>
</protein>
<keyword evidence="3" id="KW-1185">Reference proteome</keyword>
<accession>A0ABP3S9N3</accession>
<feature type="domain" description="NADPH-dependent FMN reductase-like" evidence="1">
    <location>
        <begin position="7"/>
        <end position="145"/>
    </location>
</feature>
<evidence type="ECO:0000313" key="2">
    <source>
        <dbReference type="EMBL" id="GAA0629825.1"/>
    </source>
</evidence>
<dbReference type="Gene3D" id="3.40.50.360">
    <property type="match status" value="1"/>
</dbReference>
<sequence length="201" mass="21322">MTESPIRVLCIGGSTRPNSSSEKAVRVSAAAAEAEGAVVDLIVSRDLMLPIYDTETSERTPEAERFVAAARAADALIVASPGYHGSMSGMIKNVLDYLEDTNKDERVYLDGVPVGCIAVSYGWQATVSTLQSLRTTVHALRGWPSPFGATINATEKIFDGDGACIDERAKFGLETVAKQVVEFAKLRKAGLVTDLAVAGTV</sequence>
<name>A0ABP3S9N3_9ACTN</name>
<dbReference type="Proteomes" id="UP001500957">
    <property type="component" value="Unassembled WGS sequence"/>
</dbReference>
<dbReference type="InterPro" id="IPR029039">
    <property type="entry name" value="Flavoprotein-like_sf"/>
</dbReference>
<dbReference type="SUPFAM" id="SSF52218">
    <property type="entry name" value="Flavoproteins"/>
    <property type="match status" value="1"/>
</dbReference>
<dbReference type="Pfam" id="PF03358">
    <property type="entry name" value="FMN_red"/>
    <property type="match status" value="1"/>
</dbReference>
<evidence type="ECO:0000259" key="1">
    <source>
        <dbReference type="Pfam" id="PF03358"/>
    </source>
</evidence>
<gene>
    <name evidence="2" type="ORF">GCM10009547_36900</name>
</gene>
<dbReference type="InterPro" id="IPR050712">
    <property type="entry name" value="NAD(P)H-dep_reductase"/>
</dbReference>
<dbReference type="RefSeq" id="WP_344607454.1">
    <property type="nucleotide sequence ID" value="NZ_BAAAHE010000036.1"/>
</dbReference>
<dbReference type="InterPro" id="IPR005025">
    <property type="entry name" value="FMN_Rdtase-like_dom"/>
</dbReference>
<comment type="caution">
    <text evidence="2">The sequence shown here is derived from an EMBL/GenBank/DDBJ whole genome shotgun (WGS) entry which is preliminary data.</text>
</comment>
<dbReference type="PANTHER" id="PTHR30543">
    <property type="entry name" value="CHROMATE REDUCTASE"/>
    <property type="match status" value="1"/>
</dbReference>
<reference evidence="3" key="1">
    <citation type="journal article" date="2019" name="Int. J. Syst. Evol. Microbiol.">
        <title>The Global Catalogue of Microorganisms (GCM) 10K type strain sequencing project: providing services to taxonomists for standard genome sequencing and annotation.</title>
        <authorList>
            <consortium name="The Broad Institute Genomics Platform"/>
            <consortium name="The Broad Institute Genome Sequencing Center for Infectious Disease"/>
            <person name="Wu L."/>
            <person name="Ma J."/>
        </authorList>
    </citation>
    <scope>NUCLEOTIDE SEQUENCE [LARGE SCALE GENOMIC DNA]</scope>
    <source>
        <strain evidence="3">JCM 10671</strain>
    </source>
</reference>
<evidence type="ECO:0000313" key="3">
    <source>
        <dbReference type="Proteomes" id="UP001500957"/>
    </source>
</evidence>
<proteinExistence type="predicted"/>